<dbReference type="VEuPathDB" id="CryptoDB:Cvel_8049"/>
<dbReference type="PROSITE" id="PS50088">
    <property type="entry name" value="ANK_REPEAT"/>
    <property type="match status" value="1"/>
</dbReference>
<dbReference type="PROSITE" id="PS50297">
    <property type="entry name" value="ANK_REP_REGION"/>
    <property type="match status" value="1"/>
</dbReference>
<organism evidence="5">
    <name type="scientific">Chromera velia CCMP2878</name>
    <dbReference type="NCBI Taxonomy" id="1169474"/>
    <lineage>
        <taxon>Eukaryota</taxon>
        <taxon>Sar</taxon>
        <taxon>Alveolata</taxon>
        <taxon>Colpodellida</taxon>
        <taxon>Chromeraceae</taxon>
        <taxon>Chromera</taxon>
    </lineage>
</organism>
<proteinExistence type="predicted"/>
<dbReference type="AlphaFoldDB" id="A0A0G4HRC4"/>
<protein>
    <submittedName>
        <fullName evidence="5">Uncharacterized protein</fullName>
    </submittedName>
</protein>
<dbReference type="InterPro" id="IPR002110">
    <property type="entry name" value="Ankyrin_rpt"/>
</dbReference>
<keyword evidence="4" id="KW-1133">Transmembrane helix</keyword>
<feature type="transmembrane region" description="Helical" evidence="4">
    <location>
        <begin position="206"/>
        <end position="229"/>
    </location>
</feature>
<dbReference type="PhylomeDB" id="A0A0G4HRC4"/>
<evidence type="ECO:0000256" key="3">
    <source>
        <dbReference type="PROSITE-ProRule" id="PRU00023"/>
    </source>
</evidence>
<evidence type="ECO:0000256" key="1">
    <source>
        <dbReference type="ARBA" id="ARBA00022737"/>
    </source>
</evidence>
<reference evidence="5" key="1">
    <citation type="submission" date="2014-11" db="EMBL/GenBank/DDBJ databases">
        <authorList>
            <person name="Otto D Thomas"/>
            <person name="Naeem Raeece"/>
        </authorList>
    </citation>
    <scope>NUCLEOTIDE SEQUENCE</scope>
</reference>
<dbReference type="SMART" id="SM00248">
    <property type="entry name" value="ANK"/>
    <property type="match status" value="2"/>
</dbReference>
<keyword evidence="4" id="KW-0812">Transmembrane</keyword>
<evidence type="ECO:0000256" key="2">
    <source>
        <dbReference type="ARBA" id="ARBA00023043"/>
    </source>
</evidence>
<name>A0A0G4HRC4_9ALVE</name>
<dbReference type="Gene3D" id="1.25.40.20">
    <property type="entry name" value="Ankyrin repeat-containing domain"/>
    <property type="match status" value="1"/>
</dbReference>
<accession>A0A0G4HRC4</accession>
<sequence length="367" mass="40268">MSQAVHEVKGTLRTRLESIVSQNYFLNIGPLFSCDGVSSVIRSFQAVSPKTLYRTVEELTQTGDKRDLELLLFVGADVNGLYRGVHTTLMRAVYLGSLVAVQLLVDAGADVNLADRMGNWAPVVVACRERRFAILKFLVSRGADLQAHHSQLQQLAPNMPKKVVAFLVRHGADLPQSCTADEAEARVCPRFFRCIRRGCEFLLDHYMILCPVVALSVLVAVTVVCSLLLPVTYAIFTPFISFIFIMAFWVLAVVLSGEIEGAREQAKRKREAQREMDCEAGELLESGAASTSLPSPSQRRQEAAIKSSSATGVFLSGFEKAGEGKGEGWGAGLTFGFNGGERLREKRLQCVEVLRLVAARLQRSPTD</sequence>
<evidence type="ECO:0000256" key="4">
    <source>
        <dbReference type="SAM" id="Phobius"/>
    </source>
</evidence>
<dbReference type="PANTHER" id="PTHR24126">
    <property type="entry name" value="ANKYRIN REPEAT, PH AND SEC7 DOMAIN CONTAINING PROTEIN SECG-RELATED"/>
    <property type="match status" value="1"/>
</dbReference>
<dbReference type="InterPro" id="IPR036770">
    <property type="entry name" value="Ankyrin_rpt-contain_sf"/>
</dbReference>
<keyword evidence="4" id="KW-0472">Membrane</keyword>
<dbReference type="PANTHER" id="PTHR24126:SF14">
    <property type="entry name" value="ANK_REP_REGION DOMAIN-CONTAINING PROTEIN"/>
    <property type="match status" value="1"/>
</dbReference>
<dbReference type="SUPFAM" id="SSF48403">
    <property type="entry name" value="Ankyrin repeat"/>
    <property type="match status" value="1"/>
</dbReference>
<feature type="repeat" description="ANK" evidence="3">
    <location>
        <begin position="84"/>
        <end position="116"/>
    </location>
</feature>
<keyword evidence="1" id="KW-0677">Repeat</keyword>
<keyword evidence="2 3" id="KW-0040">ANK repeat</keyword>
<gene>
    <name evidence="5" type="ORF">Cvel_8049</name>
</gene>
<dbReference type="Pfam" id="PF12796">
    <property type="entry name" value="Ank_2"/>
    <property type="match status" value="1"/>
</dbReference>
<dbReference type="EMBL" id="CDMZ01003554">
    <property type="protein sequence ID" value="CEM46794.1"/>
    <property type="molecule type" value="Genomic_DNA"/>
</dbReference>
<feature type="transmembrane region" description="Helical" evidence="4">
    <location>
        <begin position="235"/>
        <end position="259"/>
    </location>
</feature>
<evidence type="ECO:0000313" key="5">
    <source>
        <dbReference type="EMBL" id="CEM46794.1"/>
    </source>
</evidence>